<evidence type="ECO:0000313" key="3">
    <source>
        <dbReference type="Proteomes" id="UP000623467"/>
    </source>
</evidence>
<organism evidence="2 3">
    <name type="scientific">Mycena sanguinolenta</name>
    <dbReference type="NCBI Taxonomy" id="230812"/>
    <lineage>
        <taxon>Eukaryota</taxon>
        <taxon>Fungi</taxon>
        <taxon>Dikarya</taxon>
        <taxon>Basidiomycota</taxon>
        <taxon>Agaricomycotina</taxon>
        <taxon>Agaricomycetes</taxon>
        <taxon>Agaricomycetidae</taxon>
        <taxon>Agaricales</taxon>
        <taxon>Marasmiineae</taxon>
        <taxon>Mycenaceae</taxon>
        <taxon>Mycena</taxon>
    </lineage>
</organism>
<gene>
    <name evidence="2" type="ORF">MSAN_02428600</name>
</gene>
<reference evidence="2" key="1">
    <citation type="submission" date="2020-05" db="EMBL/GenBank/DDBJ databases">
        <title>Mycena genomes resolve the evolution of fungal bioluminescence.</title>
        <authorList>
            <person name="Tsai I.J."/>
        </authorList>
    </citation>
    <scope>NUCLEOTIDE SEQUENCE</scope>
    <source>
        <strain evidence="2">160909Yilan</strain>
    </source>
</reference>
<feature type="chain" id="PRO_5034394029" description="Secreted protein" evidence="1">
    <location>
        <begin position="31"/>
        <end position="228"/>
    </location>
</feature>
<dbReference type="AlphaFoldDB" id="A0A8H6X371"/>
<name>A0A8H6X371_9AGAR</name>
<keyword evidence="3" id="KW-1185">Reference proteome</keyword>
<protein>
    <recommendedName>
        <fullName evidence="4">Secreted protein</fullName>
    </recommendedName>
</protein>
<sequence length="228" mass="25147">MQPPPPPFSMLWADWLVLALCASIPPRGLRQDPVCFIDSSASSQRHYNPLHPLEFGTALHEHLGAGNLEQSEPMTFGSVRLESLHECSFNSHFHQISRKLKQRRAPFAHGSTTGSSVFTASPVLDEVDWPGRMQCRCTSVYLRGTQVSGDEVGGVIRCTRTDDTLLALWNVLDGASMARCALADLRLDLPVVHGAAGVFAAMHFFVSRLVSSFRILRGCTDPARRKYA</sequence>
<dbReference type="EMBL" id="JACAZH010000058">
    <property type="protein sequence ID" value="KAF7333214.1"/>
    <property type="molecule type" value="Genomic_DNA"/>
</dbReference>
<accession>A0A8H6X371</accession>
<evidence type="ECO:0008006" key="4">
    <source>
        <dbReference type="Google" id="ProtNLM"/>
    </source>
</evidence>
<comment type="caution">
    <text evidence="2">The sequence shown here is derived from an EMBL/GenBank/DDBJ whole genome shotgun (WGS) entry which is preliminary data.</text>
</comment>
<feature type="signal peptide" evidence="1">
    <location>
        <begin position="1"/>
        <end position="30"/>
    </location>
</feature>
<proteinExistence type="predicted"/>
<dbReference type="Proteomes" id="UP000623467">
    <property type="component" value="Unassembled WGS sequence"/>
</dbReference>
<evidence type="ECO:0000256" key="1">
    <source>
        <dbReference type="SAM" id="SignalP"/>
    </source>
</evidence>
<keyword evidence="1" id="KW-0732">Signal</keyword>
<evidence type="ECO:0000313" key="2">
    <source>
        <dbReference type="EMBL" id="KAF7333214.1"/>
    </source>
</evidence>